<proteinExistence type="predicted"/>
<feature type="domain" description="Amidase" evidence="1">
    <location>
        <begin position="25"/>
        <end position="449"/>
    </location>
</feature>
<evidence type="ECO:0000259" key="1">
    <source>
        <dbReference type="Pfam" id="PF01425"/>
    </source>
</evidence>
<protein>
    <submittedName>
        <fullName evidence="2">Amidase</fullName>
    </submittedName>
</protein>
<dbReference type="SUPFAM" id="SSF75304">
    <property type="entry name" value="Amidase signature (AS) enzymes"/>
    <property type="match status" value="1"/>
</dbReference>
<evidence type="ECO:0000313" key="2">
    <source>
        <dbReference type="EMBL" id="GGE99880.1"/>
    </source>
</evidence>
<comment type="caution">
    <text evidence="2">The sequence shown here is derived from an EMBL/GenBank/DDBJ whole genome shotgun (WGS) entry which is preliminary data.</text>
</comment>
<dbReference type="GO" id="GO:0003824">
    <property type="term" value="F:catalytic activity"/>
    <property type="evidence" value="ECO:0007669"/>
    <property type="project" value="InterPro"/>
</dbReference>
<evidence type="ECO:0000313" key="3">
    <source>
        <dbReference type="Proteomes" id="UP000646365"/>
    </source>
</evidence>
<dbReference type="Proteomes" id="UP000646365">
    <property type="component" value="Unassembled WGS sequence"/>
</dbReference>
<dbReference type="PANTHER" id="PTHR11895:SF76">
    <property type="entry name" value="INDOLEACETAMIDE HYDROLASE"/>
    <property type="match status" value="1"/>
</dbReference>
<dbReference type="Pfam" id="PF01425">
    <property type="entry name" value="Amidase"/>
    <property type="match status" value="1"/>
</dbReference>
<gene>
    <name evidence="2" type="ORF">GCM10011611_01850</name>
</gene>
<dbReference type="InterPro" id="IPR023631">
    <property type="entry name" value="Amidase_dom"/>
</dbReference>
<dbReference type="EMBL" id="BMJQ01000001">
    <property type="protein sequence ID" value="GGE99880.1"/>
    <property type="molecule type" value="Genomic_DNA"/>
</dbReference>
<sequence length="479" mass="50789">MTSLCDLSAVELRRLIGTKEISPVELLDDCLGRIEAVNPAINAVVALDIDGAQAAAREAERQALRGEDLGPLHGLPVGIKDLSETKGLKTTWGSLIYKDHVPTRDETTVAAVKAAGGIVFAKTNTPEFGAGANTRNGVYGATGNPFAPELTSAGSSGGSAAALAAGMMPLATGSDMGGSLRTPAAFCGVVGFRPTPGLVPSDRRLLGYSPLSVDGPMGRTVADAALLLSAIAREDAIDPLSGPVDPKAFFPLPEVDLARLKIAVSEDLGFAPVDDDVRAIFHERCGLFADLFQSSVERDPELGDAHRTFAILRAESFEAGQRALAERHRDLLQLPVRANLEQAEGFTLADHAKAQAEQTRLYRRFQALFDEVDLLICPTAAVSPFPHAEWHPTEINGAPLAHYFQWIALTYGLTLTGHPVVALPCGVDHKGLPFGIQICGKRRGDAQVLAAALALERVFQTRPKLARPVPDLAALEGSR</sequence>
<dbReference type="RefSeq" id="WP_189041482.1">
    <property type="nucleotide sequence ID" value="NZ_BMJQ01000001.1"/>
</dbReference>
<reference evidence="2" key="1">
    <citation type="journal article" date="2014" name="Int. J. Syst. Evol. Microbiol.">
        <title>Complete genome sequence of Corynebacterium casei LMG S-19264T (=DSM 44701T), isolated from a smear-ripened cheese.</title>
        <authorList>
            <consortium name="US DOE Joint Genome Institute (JGI-PGF)"/>
            <person name="Walter F."/>
            <person name="Albersmeier A."/>
            <person name="Kalinowski J."/>
            <person name="Ruckert C."/>
        </authorList>
    </citation>
    <scope>NUCLEOTIDE SEQUENCE</scope>
    <source>
        <strain evidence="2">CGMCC 1.15725</strain>
    </source>
</reference>
<dbReference type="PANTHER" id="PTHR11895">
    <property type="entry name" value="TRANSAMIDASE"/>
    <property type="match status" value="1"/>
</dbReference>
<reference evidence="2" key="2">
    <citation type="submission" date="2020-09" db="EMBL/GenBank/DDBJ databases">
        <authorList>
            <person name="Sun Q."/>
            <person name="Zhou Y."/>
        </authorList>
    </citation>
    <scope>NUCLEOTIDE SEQUENCE</scope>
    <source>
        <strain evidence="2">CGMCC 1.15725</strain>
    </source>
</reference>
<accession>A0A8J2YP63</accession>
<dbReference type="InterPro" id="IPR000120">
    <property type="entry name" value="Amidase"/>
</dbReference>
<dbReference type="InterPro" id="IPR036928">
    <property type="entry name" value="AS_sf"/>
</dbReference>
<keyword evidence="3" id="KW-1185">Reference proteome</keyword>
<dbReference type="Gene3D" id="3.90.1300.10">
    <property type="entry name" value="Amidase signature (AS) domain"/>
    <property type="match status" value="1"/>
</dbReference>
<dbReference type="AlphaFoldDB" id="A0A8J2YP63"/>
<name>A0A8J2YP63_9PROT</name>
<organism evidence="2 3">
    <name type="scientific">Aliidongia dinghuensis</name>
    <dbReference type="NCBI Taxonomy" id="1867774"/>
    <lineage>
        <taxon>Bacteria</taxon>
        <taxon>Pseudomonadati</taxon>
        <taxon>Pseudomonadota</taxon>
        <taxon>Alphaproteobacteria</taxon>
        <taxon>Rhodospirillales</taxon>
        <taxon>Dongiaceae</taxon>
        <taxon>Aliidongia</taxon>
    </lineage>
</organism>